<sequence>MMKKRNILYIGIALMLTGCASDENMNDTLSGSGKTPLLLETCLNSQRLVTRAVNGSFADDDQLLVYIRHTTGGEKGTYTTVVTDQAPKLVTFKASVPPVLYWDDFSNSSAKTTDLRTEGHALQTYYGYCYNGGAPTTTLDETTGKLGWTISKEQTSAEVVQHADLLWSAEQAAVTYKHAKPQLGKLTVPFTHAMSEVTVTIKTDKTFGTTPMKDTQLMLNQMLTVSEVNAPEGTITSTTAANIQMYGEPYTSGATRTFTAIVAPGTPLNVGDKLLNIVDVEGNNYTLTITDDMLKATAWAKEGYDANQTAIATQSGVNYHLDVNVSKTAITVEASLKDWTTVTAEGKGDIAFDHDIVNVTVEDAGEAFKDGASFRLFWKKASSTNEYALATTSTLNSGEWTNSPAIYWPNGTDQFFFRALSGNENNLEVKQNEDVLWGTTAKHNNIDAGAAIAPRTGNVPLIFEHAMTKVVFKLETTTGADAVDFENATIAVSNLITAGTINMEDGAITGITSATDAISRLGKDETVIVLPQTITNDAFITVTLADGTKYKLQLNLCEDKDDAVITTWERGKSYTYTITLKKEEIQFRALVKDWKEESGSGNATLDWD</sequence>
<evidence type="ECO:0000313" key="2">
    <source>
        <dbReference type="EMBL" id="SDG28983.1"/>
    </source>
</evidence>
<dbReference type="Proteomes" id="UP000199134">
    <property type="component" value="Unassembled WGS sequence"/>
</dbReference>
<dbReference type="EMBL" id="FNCQ01000002">
    <property type="protein sequence ID" value="SDG28983.1"/>
    <property type="molecule type" value="Genomic_DNA"/>
</dbReference>
<protein>
    <submittedName>
        <fullName evidence="3">Fimbrillin-like</fullName>
    </submittedName>
</protein>
<evidence type="ECO:0000313" key="3">
    <source>
        <dbReference type="EMBL" id="SDN59683.1"/>
    </source>
</evidence>
<reference evidence="2 5" key="2">
    <citation type="submission" date="2016-10" db="EMBL/GenBank/DDBJ databases">
        <authorList>
            <person name="de Groot N.N."/>
        </authorList>
    </citation>
    <scope>NUCLEOTIDE SEQUENCE [LARGE SCALE GENOMIC DNA]</scope>
    <source>
        <strain evidence="5">BP1-145</strain>
        <strain evidence="2">BP1-148</strain>
    </source>
</reference>
<dbReference type="Proteomes" id="UP000198779">
    <property type="component" value="Unassembled WGS sequence"/>
</dbReference>
<reference evidence="3 4" key="1">
    <citation type="submission" date="2016-10" db="EMBL/GenBank/DDBJ databases">
        <authorList>
            <person name="Varghese N."/>
            <person name="Submissions S."/>
        </authorList>
    </citation>
    <scope>NUCLEOTIDE SEQUENCE</scope>
    <source>
        <strain evidence="3">BP1-145</strain>
        <strain evidence="4">BP1-148</strain>
    </source>
</reference>
<name>A0A1H0CPB4_9BACT</name>
<feature type="signal peptide" evidence="1">
    <location>
        <begin position="1"/>
        <end position="20"/>
    </location>
</feature>
<evidence type="ECO:0000313" key="5">
    <source>
        <dbReference type="Proteomes" id="UP000199134"/>
    </source>
</evidence>
<gene>
    <name evidence="3" type="ORF">SAMN04487900_10123</name>
    <name evidence="2" type="ORF">SAMN04487901_10280</name>
</gene>
<dbReference type="EMBL" id="FNIW01000001">
    <property type="protein sequence ID" value="SDN59683.1"/>
    <property type="molecule type" value="Genomic_DNA"/>
</dbReference>
<evidence type="ECO:0000313" key="4">
    <source>
        <dbReference type="Proteomes" id="UP000198779"/>
    </source>
</evidence>
<evidence type="ECO:0000256" key="1">
    <source>
        <dbReference type="SAM" id="SignalP"/>
    </source>
</evidence>
<organism evidence="3 5">
    <name type="scientific">Prevotella communis</name>
    <dbReference type="NCBI Taxonomy" id="2913614"/>
    <lineage>
        <taxon>Bacteria</taxon>
        <taxon>Pseudomonadati</taxon>
        <taxon>Bacteroidota</taxon>
        <taxon>Bacteroidia</taxon>
        <taxon>Bacteroidales</taxon>
        <taxon>Prevotellaceae</taxon>
        <taxon>Prevotella</taxon>
    </lineage>
</organism>
<dbReference type="InterPro" id="IPR025049">
    <property type="entry name" value="Mfa-like_1"/>
</dbReference>
<dbReference type="CDD" id="cd13121">
    <property type="entry name" value="BF2867_like_C"/>
    <property type="match status" value="2"/>
</dbReference>
<dbReference type="STRING" id="645274.SAMN04487901_10280"/>
<dbReference type="RefSeq" id="WP_176756884.1">
    <property type="nucleotide sequence ID" value="NZ_FNCQ01000002.1"/>
</dbReference>
<dbReference type="Gene3D" id="2.60.40.2630">
    <property type="match status" value="2"/>
</dbReference>
<accession>A0A1H0CPB4</accession>
<keyword evidence="4" id="KW-1185">Reference proteome</keyword>
<dbReference type="AlphaFoldDB" id="A0A1H0CPB4"/>
<keyword evidence="1" id="KW-0732">Signal</keyword>
<dbReference type="Pfam" id="PF13149">
    <property type="entry name" value="Mfa_like_1"/>
    <property type="match status" value="2"/>
</dbReference>
<proteinExistence type="predicted"/>
<dbReference type="PROSITE" id="PS51257">
    <property type="entry name" value="PROKAR_LIPOPROTEIN"/>
    <property type="match status" value="1"/>
</dbReference>
<accession>A0A1G7T0Z5</accession>
<feature type="chain" id="PRO_5041161346" evidence="1">
    <location>
        <begin position="21"/>
        <end position="608"/>
    </location>
</feature>